<dbReference type="EMBL" id="JGZK01000016">
    <property type="protein sequence ID" value="KFI84901.1"/>
    <property type="molecule type" value="Genomic_DNA"/>
</dbReference>
<reference evidence="2 3" key="1">
    <citation type="submission" date="2014-03" db="EMBL/GenBank/DDBJ databases">
        <title>Genomics of Bifidobacteria.</title>
        <authorList>
            <person name="Ventura M."/>
            <person name="Milani C."/>
            <person name="Lugli G.A."/>
        </authorList>
    </citation>
    <scope>NUCLEOTIDE SEQUENCE [LARGE SCALE GENOMIC DNA]</scope>
    <source>
        <strain evidence="2 3">DSM 23975</strain>
    </source>
</reference>
<keyword evidence="1" id="KW-0812">Transmembrane</keyword>
<accession>A0A087CNQ1</accession>
<protein>
    <submittedName>
        <fullName evidence="2">Uncharacterized protein</fullName>
    </submittedName>
</protein>
<evidence type="ECO:0000313" key="2">
    <source>
        <dbReference type="EMBL" id="KFI84901.1"/>
    </source>
</evidence>
<dbReference type="AlphaFoldDB" id="A0A087CNQ1"/>
<keyword evidence="3" id="KW-1185">Reference proteome</keyword>
<evidence type="ECO:0000256" key="1">
    <source>
        <dbReference type="SAM" id="Phobius"/>
    </source>
</evidence>
<sequence length="98" mass="10751">MPTCLAPHSTIGLCSVASAHADNLVYISRLNSAMPPSLSHRTVHHKSLSCRSIIPQYTLFLGLQFAYSTFFLGLRLSKITFFLGLIMQNTALFPGLVP</sequence>
<name>A0A087CNQ1_9BIFI</name>
<proteinExistence type="predicted"/>
<feature type="transmembrane region" description="Helical" evidence="1">
    <location>
        <begin position="53"/>
        <end position="72"/>
    </location>
</feature>
<evidence type="ECO:0000313" key="3">
    <source>
        <dbReference type="Proteomes" id="UP000028984"/>
    </source>
</evidence>
<gene>
    <name evidence="2" type="ORF">BREU_2287</name>
</gene>
<keyword evidence="1" id="KW-1133">Transmembrane helix</keyword>
<comment type="caution">
    <text evidence="2">The sequence shown here is derived from an EMBL/GenBank/DDBJ whole genome shotgun (WGS) entry which is preliminary data.</text>
</comment>
<keyword evidence="1" id="KW-0472">Membrane</keyword>
<organism evidence="2 3">
    <name type="scientific">Bifidobacterium reuteri DSM 23975</name>
    <dbReference type="NCBI Taxonomy" id="1437610"/>
    <lineage>
        <taxon>Bacteria</taxon>
        <taxon>Bacillati</taxon>
        <taxon>Actinomycetota</taxon>
        <taxon>Actinomycetes</taxon>
        <taxon>Bifidobacteriales</taxon>
        <taxon>Bifidobacteriaceae</taxon>
        <taxon>Bifidobacterium</taxon>
    </lineage>
</organism>
<dbReference type="Proteomes" id="UP000028984">
    <property type="component" value="Unassembled WGS sequence"/>
</dbReference>